<dbReference type="RefSeq" id="WP_163205504.1">
    <property type="nucleotide sequence ID" value="NZ_JAAGWG010000016.1"/>
</dbReference>
<reference evidence="3 4" key="1">
    <citation type="submission" date="2019-12" db="EMBL/GenBank/DDBJ databases">
        <title>the WGS of Blastococcus saxobsidens 67B17.</title>
        <authorList>
            <person name="Jiang Z."/>
        </authorList>
    </citation>
    <scope>NUCLEOTIDE SEQUENCE [LARGE SCALE GENOMIC DNA]</scope>
    <source>
        <strain evidence="3 4">67B17</strain>
    </source>
</reference>
<evidence type="ECO:0000259" key="2">
    <source>
        <dbReference type="PROSITE" id="PS50994"/>
    </source>
</evidence>
<dbReference type="Pfam" id="PF22483">
    <property type="entry name" value="Mu-transpos_C_2"/>
    <property type="match status" value="1"/>
</dbReference>
<accession>A0A6L9W4S8</accession>
<dbReference type="InterPro" id="IPR001584">
    <property type="entry name" value="Integrase_cat-core"/>
</dbReference>
<dbReference type="GO" id="GO:0015074">
    <property type="term" value="P:DNA integration"/>
    <property type="evidence" value="ECO:0007669"/>
    <property type="project" value="InterPro"/>
</dbReference>
<evidence type="ECO:0000313" key="4">
    <source>
        <dbReference type="Proteomes" id="UP000479241"/>
    </source>
</evidence>
<dbReference type="AlphaFoldDB" id="A0A6L9W4S8"/>
<dbReference type="GO" id="GO:0003676">
    <property type="term" value="F:nucleic acid binding"/>
    <property type="evidence" value="ECO:0007669"/>
    <property type="project" value="InterPro"/>
</dbReference>
<dbReference type="InterPro" id="IPR054353">
    <property type="entry name" value="IstA-like_C"/>
</dbReference>
<dbReference type="Gene3D" id="3.30.420.10">
    <property type="entry name" value="Ribonuclease H-like superfamily/Ribonuclease H"/>
    <property type="match status" value="1"/>
</dbReference>
<sequence>MLTREDDIDVHALRRQGWTISAIARHLGHDRKTIRAYLNGRQAGVRAPAGPDEFAPFVDYCRARLTEDPHLWAMTLFDEVTGLGYDRAYSTFTRQLRIRNLRPPCEPCAPAKGRPVAVIDHPPGEETQWDWVELPDPPAAWAAAGYGGRAFLLVGALAHSGRWRGVLCPSMEQPQLIDALHRVSAALGGLTRSWRFDRMATVCHPASGKVTASFAAVAKHYGVQVAICPPRRGNRKGVVEKANHTAAQRWWRTLPDDVTPEAAQASLDEFCATRGDARLRTLAGRRGTVSSFLDDERVAPLPTPFPAVLTAERKVSAQALVAYRGNSYSVPPELTGTTVTVTHRLGATSIDIATGPADTSSGRPPTVVARHRLAGDGAGVMVRDHGHVTALETAALAAFSTAAPHRRKQRIPPGPAARAAADALRQTTTTTAAPAAGDGQVVIDLAAYDRAARGRNTLR</sequence>
<dbReference type="PROSITE" id="PS50994">
    <property type="entry name" value="INTEGRASE"/>
    <property type="match status" value="1"/>
</dbReference>
<proteinExistence type="inferred from homology"/>
<evidence type="ECO:0000256" key="1">
    <source>
        <dbReference type="ARBA" id="ARBA00009277"/>
    </source>
</evidence>
<dbReference type="InterPro" id="IPR012337">
    <property type="entry name" value="RNaseH-like_sf"/>
</dbReference>
<organism evidence="3 4">
    <name type="scientific">Blastococcus saxobsidens</name>
    <dbReference type="NCBI Taxonomy" id="138336"/>
    <lineage>
        <taxon>Bacteria</taxon>
        <taxon>Bacillati</taxon>
        <taxon>Actinomycetota</taxon>
        <taxon>Actinomycetes</taxon>
        <taxon>Geodermatophilales</taxon>
        <taxon>Geodermatophilaceae</taxon>
        <taxon>Blastococcus</taxon>
    </lineage>
</organism>
<protein>
    <submittedName>
        <fullName evidence="3">Transposase</fullName>
    </submittedName>
</protein>
<evidence type="ECO:0000313" key="3">
    <source>
        <dbReference type="EMBL" id="NEK86481.1"/>
    </source>
</evidence>
<dbReference type="PANTHER" id="PTHR35004:SF7">
    <property type="entry name" value="INTEGRASE PROTEIN"/>
    <property type="match status" value="1"/>
</dbReference>
<dbReference type="Gene3D" id="1.10.10.60">
    <property type="entry name" value="Homeodomain-like"/>
    <property type="match status" value="1"/>
</dbReference>
<dbReference type="SUPFAM" id="SSF53098">
    <property type="entry name" value="Ribonuclease H-like"/>
    <property type="match status" value="1"/>
</dbReference>
<dbReference type="Proteomes" id="UP000479241">
    <property type="component" value="Unassembled WGS sequence"/>
</dbReference>
<comment type="similarity">
    <text evidence="1">Belongs to the transposase IS21/IS408/IS1162 family.</text>
</comment>
<gene>
    <name evidence="3" type="ORF">GCU60_12060</name>
</gene>
<dbReference type="PANTHER" id="PTHR35004">
    <property type="entry name" value="TRANSPOSASE RV3428C-RELATED"/>
    <property type="match status" value="1"/>
</dbReference>
<dbReference type="InterPro" id="IPR036397">
    <property type="entry name" value="RNaseH_sf"/>
</dbReference>
<dbReference type="EMBL" id="JAAGWG010000016">
    <property type="protein sequence ID" value="NEK86481.1"/>
    <property type="molecule type" value="Genomic_DNA"/>
</dbReference>
<feature type="domain" description="Integrase catalytic" evidence="2">
    <location>
        <begin position="119"/>
        <end position="248"/>
    </location>
</feature>
<comment type="caution">
    <text evidence="3">The sequence shown here is derived from an EMBL/GenBank/DDBJ whole genome shotgun (WGS) entry which is preliminary data.</text>
</comment>
<name>A0A6L9W4S8_9ACTN</name>